<reference evidence="1 2" key="1">
    <citation type="submission" date="2018-09" db="EMBL/GenBank/DDBJ databases">
        <authorList>
            <person name="Postec A."/>
        </authorList>
    </citation>
    <scope>NUCLEOTIDE SEQUENCE [LARGE SCALE GENOMIC DNA]</scope>
    <source>
        <strain evidence="1">70B-A</strain>
    </source>
</reference>
<sequence>MNGFMIRESALKDDHYYIDYNGEYEMSKLSSCTGIAENVIEHIYLDHEGVLDSDKEVFYFSKRGNAADAVEELNSRVIRSKTSRTVELTEEEIEYIRKALINEDSNIIFTKNSIRTSIFNKLNK</sequence>
<dbReference type="Proteomes" id="UP000279029">
    <property type="component" value="Chromosome"/>
</dbReference>
<dbReference type="KEGG" id="cbar:PATL70BA_2310"/>
<dbReference type="OrthoDB" id="1740067at2"/>
<dbReference type="AlphaFoldDB" id="A0A3P7PDQ7"/>
<gene>
    <name evidence="1" type="ORF">PATL70BA_2310</name>
</gene>
<dbReference type="RefSeq" id="WP_125137374.1">
    <property type="nucleotide sequence ID" value="NZ_LR130778.1"/>
</dbReference>
<keyword evidence="2" id="KW-1185">Reference proteome</keyword>
<evidence type="ECO:0000313" key="1">
    <source>
        <dbReference type="EMBL" id="VDN48203.1"/>
    </source>
</evidence>
<name>A0A3P7PDQ7_9FIRM</name>
<accession>A0A3P7PDQ7</accession>
<protein>
    <submittedName>
        <fullName evidence="1">Uncharacterized protein</fullName>
    </submittedName>
</protein>
<evidence type="ECO:0000313" key="2">
    <source>
        <dbReference type="Proteomes" id="UP000279029"/>
    </source>
</evidence>
<proteinExistence type="predicted"/>
<organism evidence="1 2">
    <name type="scientific">Petrocella atlantisensis</name>
    <dbReference type="NCBI Taxonomy" id="2173034"/>
    <lineage>
        <taxon>Bacteria</taxon>
        <taxon>Bacillati</taxon>
        <taxon>Bacillota</taxon>
        <taxon>Clostridia</taxon>
        <taxon>Lachnospirales</taxon>
        <taxon>Vallitaleaceae</taxon>
        <taxon>Petrocella</taxon>
    </lineage>
</organism>
<dbReference type="EMBL" id="LR130778">
    <property type="protein sequence ID" value="VDN48203.1"/>
    <property type="molecule type" value="Genomic_DNA"/>
</dbReference>